<sequence length="249" mass="29050">MSISSSSIWRLIHDAGRTRKVLERRVMHIKEQDVFRFADKLAHVNWCHSNLIFLDDVSFDNREQTIAIRGDFQHKPRVSVLAVLGVTGIIDANNTQGTFDRVEFFRCRCDFAYSVRGNHQGRPNISPCILSFFNPIKFMFGYIKKHFQRYYVESSGNDLLPFIVETFNRFENFSMSKVYEHCGWKVQGHFDPNGPLSKESQHTDVVERDQQNLRRCWIRLATVPRTPTKGGGTPMIRDQLNFLTLCTRR</sequence>
<accession>A0A225UP97</accession>
<dbReference type="Proteomes" id="UP000198211">
    <property type="component" value="Unassembled WGS sequence"/>
</dbReference>
<dbReference type="OrthoDB" id="101918at2759"/>
<dbReference type="EMBL" id="NBNE01014501">
    <property type="protein sequence ID" value="OWY94366.1"/>
    <property type="molecule type" value="Genomic_DNA"/>
</dbReference>
<proteinExistence type="predicted"/>
<dbReference type="AlphaFoldDB" id="A0A225UP97"/>
<evidence type="ECO:0000313" key="2">
    <source>
        <dbReference type="Proteomes" id="UP000198211"/>
    </source>
</evidence>
<comment type="caution">
    <text evidence="1">The sequence shown here is derived from an EMBL/GenBank/DDBJ whole genome shotgun (WGS) entry which is preliminary data.</text>
</comment>
<reference evidence="2" key="1">
    <citation type="submission" date="2017-03" db="EMBL/GenBank/DDBJ databases">
        <title>Phytopthora megakarya and P. palmivora, two closely related causual agents of cacao black pod achieved similar genome size and gene model numbers by different mechanisms.</title>
        <authorList>
            <person name="Ali S."/>
            <person name="Shao J."/>
            <person name="Larry D.J."/>
            <person name="Kronmiller B."/>
            <person name="Shen D."/>
            <person name="Strem M.D."/>
            <person name="Melnick R.L."/>
            <person name="Guiltinan M.J."/>
            <person name="Tyler B.M."/>
            <person name="Meinhardt L.W."/>
            <person name="Bailey B.A."/>
        </authorList>
    </citation>
    <scope>NUCLEOTIDE SEQUENCE [LARGE SCALE GENOMIC DNA]</scope>
    <source>
        <strain evidence="2">zdho120</strain>
    </source>
</reference>
<keyword evidence="2" id="KW-1185">Reference proteome</keyword>
<organism evidence="1 2">
    <name type="scientific">Phytophthora megakarya</name>
    <dbReference type="NCBI Taxonomy" id="4795"/>
    <lineage>
        <taxon>Eukaryota</taxon>
        <taxon>Sar</taxon>
        <taxon>Stramenopiles</taxon>
        <taxon>Oomycota</taxon>
        <taxon>Peronosporomycetes</taxon>
        <taxon>Peronosporales</taxon>
        <taxon>Peronosporaceae</taxon>
        <taxon>Phytophthora</taxon>
    </lineage>
</organism>
<name>A0A225UP97_9STRA</name>
<evidence type="ECO:0000313" key="1">
    <source>
        <dbReference type="EMBL" id="OWY94366.1"/>
    </source>
</evidence>
<gene>
    <name evidence="1" type="ORF">PHMEG_00035927</name>
</gene>
<protein>
    <submittedName>
        <fullName evidence="1">Uncharacterized protein</fullName>
    </submittedName>
</protein>
<dbReference type="STRING" id="4795.A0A225UP97"/>